<gene>
    <name evidence="1" type="ORF">THRCLA_01325</name>
</gene>
<organism evidence="1 2">
    <name type="scientific">Thraustotheca clavata</name>
    <dbReference type="NCBI Taxonomy" id="74557"/>
    <lineage>
        <taxon>Eukaryota</taxon>
        <taxon>Sar</taxon>
        <taxon>Stramenopiles</taxon>
        <taxon>Oomycota</taxon>
        <taxon>Saprolegniomycetes</taxon>
        <taxon>Saprolegniales</taxon>
        <taxon>Achlyaceae</taxon>
        <taxon>Thraustotheca</taxon>
    </lineage>
</organism>
<dbReference type="AlphaFoldDB" id="A0A1W0A8M7"/>
<comment type="caution">
    <text evidence="1">The sequence shown here is derived from an EMBL/GenBank/DDBJ whole genome shotgun (WGS) entry which is preliminary data.</text>
</comment>
<dbReference type="EMBL" id="JNBS01000319">
    <property type="protein sequence ID" value="OQS06652.1"/>
    <property type="molecule type" value="Genomic_DNA"/>
</dbReference>
<sequence>MDGECAVIIADALKNCKTLQSIVLHDCILHQAFFQNNISDTLKSIVATGIQASYLPLISNSILNSSLQSLKLQFQYPSPSEDIVNEFICSCLPTLPQLRKLELAHLTLSTRTIKFISNILPQLYELSLESNELEDVGIISLVLQLPECHHLHALRLDNQGCTDIGAISIVQAIKEYCIWVEIELALMVLKP</sequence>
<dbReference type="Proteomes" id="UP000243217">
    <property type="component" value="Unassembled WGS sequence"/>
</dbReference>
<evidence type="ECO:0000313" key="2">
    <source>
        <dbReference type="Proteomes" id="UP000243217"/>
    </source>
</evidence>
<proteinExistence type="predicted"/>
<keyword evidence="2" id="KW-1185">Reference proteome</keyword>
<dbReference type="InterPro" id="IPR032675">
    <property type="entry name" value="LRR_dom_sf"/>
</dbReference>
<dbReference type="Gene3D" id="3.80.10.10">
    <property type="entry name" value="Ribonuclease Inhibitor"/>
    <property type="match status" value="1"/>
</dbReference>
<protein>
    <submittedName>
        <fullName evidence="1">Uncharacterized protein</fullName>
    </submittedName>
</protein>
<accession>A0A1W0A8M7</accession>
<name>A0A1W0A8M7_9STRA</name>
<evidence type="ECO:0000313" key="1">
    <source>
        <dbReference type="EMBL" id="OQS06652.1"/>
    </source>
</evidence>
<dbReference type="SUPFAM" id="SSF52047">
    <property type="entry name" value="RNI-like"/>
    <property type="match status" value="1"/>
</dbReference>
<reference evidence="1 2" key="1">
    <citation type="journal article" date="2014" name="Genome Biol. Evol.">
        <title>The secreted proteins of Achlya hypogyna and Thraustotheca clavata identify the ancestral oomycete secretome and reveal gene acquisitions by horizontal gene transfer.</title>
        <authorList>
            <person name="Misner I."/>
            <person name="Blouin N."/>
            <person name="Leonard G."/>
            <person name="Richards T.A."/>
            <person name="Lane C.E."/>
        </authorList>
    </citation>
    <scope>NUCLEOTIDE SEQUENCE [LARGE SCALE GENOMIC DNA]</scope>
    <source>
        <strain evidence="1 2">ATCC 34112</strain>
    </source>
</reference>